<evidence type="ECO:0000259" key="5">
    <source>
        <dbReference type="PROSITE" id="PS51635"/>
    </source>
</evidence>
<evidence type="ECO:0000313" key="6">
    <source>
        <dbReference type="EMBL" id="SMR69924.1"/>
    </source>
</evidence>
<dbReference type="InterPro" id="IPR002641">
    <property type="entry name" value="PNPLA_dom"/>
</dbReference>
<dbReference type="PANTHER" id="PTHR14226">
    <property type="entry name" value="NEUROPATHY TARGET ESTERASE/SWISS CHEESE D.MELANOGASTER"/>
    <property type="match status" value="1"/>
</dbReference>
<keyword evidence="1 4" id="KW-0378">Hydrolase</keyword>
<dbReference type="InterPro" id="IPR016035">
    <property type="entry name" value="Acyl_Trfase/lysoPLipase"/>
</dbReference>
<feature type="active site" description="Proton acceptor" evidence="4">
    <location>
        <position position="202"/>
    </location>
</feature>
<evidence type="ECO:0000256" key="2">
    <source>
        <dbReference type="ARBA" id="ARBA00022963"/>
    </source>
</evidence>
<dbReference type="Proteomes" id="UP001159257">
    <property type="component" value="Unassembled WGS sequence"/>
</dbReference>
<sequence length="343" mass="37672">MLGNFGRGVLLLYVGYQSLAYRGPIRLGTDIGQTDIDSDGSHGELVVSADKTVSLVLGSGGARGLAHIGVIHWLEENGYRIQSISGCSMGALIGGIYAAGKLDQYEEWVRSVTRRDIMALLDLTWDKGGLVRGDKLIDTLIDLVGDVHLEDLPIHFTAVATDLHTQKEVWINTGKLFDAIRASIAIPLLFTPFKYKGHVLVDGGVLNPVPIAPAFHDDTDLTLAVNLNAPVSEKAVLDEVPAEAEEASASPIRDRINRFIQRWQQNMVDSRHGDWGAYEVAIQAFDTMQSSIARQKLAVYPPDKVIEVPRNACQLLEFNRAAEMIDLGYRMAEELLGVEQEVR</sequence>
<dbReference type="EMBL" id="FXWV01000001">
    <property type="protein sequence ID" value="SMR69924.1"/>
    <property type="molecule type" value="Genomic_DNA"/>
</dbReference>
<reference evidence="6 7" key="1">
    <citation type="submission" date="2017-05" db="EMBL/GenBank/DDBJ databases">
        <authorList>
            <person name="Varghese N."/>
            <person name="Submissions S."/>
        </authorList>
    </citation>
    <scope>NUCLEOTIDE SEQUENCE [LARGE SCALE GENOMIC DNA]</scope>
    <source>
        <strain evidence="6 7">CGMCC 1.7287</strain>
    </source>
</reference>
<feature type="active site" description="Nucleophile" evidence="4">
    <location>
        <position position="88"/>
    </location>
</feature>
<gene>
    <name evidence="6" type="ORF">SAMN04487964_101410</name>
</gene>
<protein>
    <submittedName>
        <fullName evidence="6">NTE family protein</fullName>
    </submittedName>
</protein>
<name>A0ABY1RWN9_9GAMM</name>
<keyword evidence="7" id="KW-1185">Reference proteome</keyword>
<dbReference type="SUPFAM" id="SSF52151">
    <property type="entry name" value="FabD/lysophospholipase-like"/>
    <property type="match status" value="1"/>
</dbReference>
<dbReference type="PANTHER" id="PTHR14226:SF76">
    <property type="entry name" value="NTE FAMILY PROTEIN RSSA"/>
    <property type="match status" value="1"/>
</dbReference>
<dbReference type="Pfam" id="PF01734">
    <property type="entry name" value="Patatin"/>
    <property type="match status" value="1"/>
</dbReference>
<keyword evidence="2 4" id="KW-0442">Lipid degradation</keyword>
<dbReference type="PROSITE" id="PS51635">
    <property type="entry name" value="PNPLA"/>
    <property type="match status" value="1"/>
</dbReference>
<comment type="caution">
    <text evidence="4">Lacks conserved residue(s) required for the propagation of feature annotation.</text>
</comment>
<dbReference type="InterPro" id="IPR050301">
    <property type="entry name" value="NTE"/>
</dbReference>
<dbReference type="Gene3D" id="3.40.1090.10">
    <property type="entry name" value="Cytosolic phospholipase A2 catalytic domain"/>
    <property type="match status" value="2"/>
</dbReference>
<accession>A0ABY1RWN9</accession>
<evidence type="ECO:0000256" key="1">
    <source>
        <dbReference type="ARBA" id="ARBA00022801"/>
    </source>
</evidence>
<evidence type="ECO:0000256" key="4">
    <source>
        <dbReference type="PROSITE-ProRule" id="PRU01161"/>
    </source>
</evidence>
<evidence type="ECO:0000256" key="3">
    <source>
        <dbReference type="ARBA" id="ARBA00023098"/>
    </source>
</evidence>
<proteinExistence type="predicted"/>
<feature type="domain" description="PNPLA" evidence="5">
    <location>
        <begin position="55"/>
        <end position="215"/>
    </location>
</feature>
<feature type="short sequence motif" description="DGA/G" evidence="4">
    <location>
        <begin position="202"/>
        <end position="204"/>
    </location>
</feature>
<organism evidence="6 7">
    <name type="scientific">Marinobacterium sediminicola</name>
    <dbReference type="NCBI Taxonomy" id="518898"/>
    <lineage>
        <taxon>Bacteria</taxon>
        <taxon>Pseudomonadati</taxon>
        <taxon>Pseudomonadota</taxon>
        <taxon>Gammaproteobacteria</taxon>
        <taxon>Oceanospirillales</taxon>
        <taxon>Oceanospirillaceae</taxon>
        <taxon>Marinobacterium</taxon>
    </lineage>
</organism>
<keyword evidence="3 4" id="KW-0443">Lipid metabolism</keyword>
<feature type="short sequence motif" description="GXSXG" evidence="4">
    <location>
        <begin position="86"/>
        <end position="90"/>
    </location>
</feature>
<comment type="caution">
    <text evidence="6">The sequence shown here is derived from an EMBL/GenBank/DDBJ whole genome shotgun (WGS) entry which is preliminary data.</text>
</comment>
<evidence type="ECO:0000313" key="7">
    <source>
        <dbReference type="Proteomes" id="UP001159257"/>
    </source>
</evidence>